<comment type="caution">
    <text evidence="2">The sequence shown here is derived from an EMBL/GenBank/DDBJ whole genome shotgun (WGS) entry which is preliminary data.</text>
</comment>
<gene>
    <name evidence="2" type="ORF">B0T11DRAFT_72557</name>
</gene>
<keyword evidence="3" id="KW-1185">Reference proteome</keyword>
<feature type="compositionally biased region" description="Low complexity" evidence="1">
    <location>
        <begin position="32"/>
        <end position="41"/>
    </location>
</feature>
<feature type="region of interest" description="Disordered" evidence="1">
    <location>
        <begin position="15"/>
        <end position="78"/>
    </location>
</feature>
<accession>A0A8K0X8T2</accession>
<evidence type="ECO:0000313" key="3">
    <source>
        <dbReference type="Proteomes" id="UP000813385"/>
    </source>
</evidence>
<sequence>MRMPVLVCAVLMQQRPPARSRPTPNADPIGDAITAKTTTPTAEPPIPRQGWGATVGGHEEEGEDGGQKGIDAGSVTSHEGPARIVRLSRPLPGAWKRGKYGGEIVGEEGHGPDVWSLAPAESSQTAIRRLLDLGTRDLASPSLPAIRPWLHEVQRLLASRSGLGLRRGTTQTKKRDAIHLPLLRFPGYSRKAASERTMTAWVLVLAASCVCIRRGGGHFPAVGGGRGVKDKEGSPRRLRVICYRVRAEGQGRLGEVPRRICRAAA</sequence>
<protein>
    <submittedName>
        <fullName evidence="2">Uncharacterized protein</fullName>
    </submittedName>
</protein>
<evidence type="ECO:0000313" key="2">
    <source>
        <dbReference type="EMBL" id="KAH7369331.1"/>
    </source>
</evidence>
<organism evidence="2 3">
    <name type="scientific">Plectosphaerella cucumerina</name>
    <dbReference type="NCBI Taxonomy" id="40658"/>
    <lineage>
        <taxon>Eukaryota</taxon>
        <taxon>Fungi</taxon>
        <taxon>Dikarya</taxon>
        <taxon>Ascomycota</taxon>
        <taxon>Pezizomycotina</taxon>
        <taxon>Sordariomycetes</taxon>
        <taxon>Hypocreomycetidae</taxon>
        <taxon>Glomerellales</taxon>
        <taxon>Plectosphaerellaceae</taxon>
        <taxon>Plectosphaerella</taxon>
    </lineage>
</organism>
<dbReference type="AlphaFoldDB" id="A0A8K0X8T2"/>
<proteinExistence type="predicted"/>
<reference evidence="2" key="1">
    <citation type="journal article" date="2021" name="Nat. Commun.">
        <title>Genetic determinants of endophytism in the Arabidopsis root mycobiome.</title>
        <authorList>
            <person name="Mesny F."/>
            <person name="Miyauchi S."/>
            <person name="Thiergart T."/>
            <person name="Pickel B."/>
            <person name="Atanasova L."/>
            <person name="Karlsson M."/>
            <person name="Huettel B."/>
            <person name="Barry K.W."/>
            <person name="Haridas S."/>
            <person name="Chen C."/>
            <person name="Bauer D."/>
            <person name="Andreopoulos W."/>
            <person name="Pangilinan J."/>
            <person name="LaButti K."/>
            <person name="Riley R."/>
            <person name="Lipzen A."/>
            <person name="Clum A."/>
            <person name="Drula E."/>
            <person name="Henrissat B."/>
            <person name="Kohler A."/>
            <person name="Grigoriev I.V."/>
            <person name="Martin F.M."/>
            <person name="Hacquard S."/>
        </authorList>
    </citation>
    <scope>NUCLEOTIDE SEQUENCE</scope>
    <source>
        <strain evidence="2">MPI-CAGE-AT-0016</strain>
    </source>
</reference>
<dbReference type="EMBL" id="JAGPXD010000002">
    <property type="protein sequence ID" value="KAH7369331.1"/>
    <property type="molecule type" value="Genomic_DNA"/>
</dbReference>
<evidence type="ECO:0000256" key="1">
    <source>
        <dbReference type="SAM" id="MobiDB-lite"/>
    </source>
</evidence>
<name>A0A8K0X8T2_9PEZI</name>
<dbReference type="Proteomes" id="UP000813385">
    <property type="component" value="Unassembled WGS sequence"/>
</dbReference>